<gene>
    <name evidence="3" type="ORF">nbrc107697_09380</name>
</gene>
<dbReference type="RefSeq" id="WP_161926309.1">
    <property type="nucleotide sequence ID" value="NZ_BJOU01000001.1"/>
</dbReference>
<organism evidence="3 4">
    <name type="scientific">Gordonia crocea</name>
    <dbReference type="NCBI Taxonomy" id="589162"/>
    <lineage>
        <taxon>Bacteria</taxon>
        <taxon>Bacillati</taxon>
        <taxon>Actinomycetota</taxon>
        <taxon>Actinomycetes</taxon>
        <taxon>Mycobacteriales</taxon>
        <taxon>Gordoniaceae</taxon>
        <taxon>Gordonia</taxon>
    </lineage>
</organism>
<keyword evidence="2" id="KW-0732">Signal</keyword>
<feature type="region of interest" description="Disordered" evidence="1">
    <location>
        <begin position="40"/>
        <end position="59"/>
    </location>
</feature>
<evidence type="ECO:0000256" key="1">
    <source>
        <dbReference type="SAM" id="MobiDB-lite"/>
    </source>
</evidence>
<accession>A0A7I9UV81</accession>
<feature type="signal peptide" evidence="2">
    <location>
        <begin position="1"/>
        <end position="29"/>
    </location>
</feature>
<name>A0A7I9UV81_9ACTN</name>
<feature type="chain" id="PRO_5029650954" evidence="2">
    <location>
        <begin position="30"/>
        <end position="161"/>
    </location>
</feature>
<dbReference type="EMBL" id="BJOU01000001">
    <property type="protein sequence ID" value="GED96899.1"/>
    <property type="molecule type" value="Genomic_DNA"/>
</dbReference>
<sequence length="161" mass="16716">MRTTPLVRGIAIPAAVAAAVLLGAAPVHADSSAGSLDLGSLGSSDKKPQHYGKLGRKNAPNGVRSINTWVYAPTAKARSTGYPVGAKVGVKWNSVIEAGDQVNGPECKMTVRITGPHAPQPFTTKQCTSKYAWKLNVKGSYIARVTDGVSGASNAVRFTIG</sequence>
<dbReference type="OrthoDB" id="4376332at2"/>
<evidence type="ECO:0000256" key="2">
    <source>
        <dbReference type="SAM" id="SignalP"/>
    </source>
</evidence>
<dbReference type="AlphaFoldDB" id="A0A7I9UV81"/>
<protein>
    <submittedName>
        <fullName evidence="3">Uncharacterized protein</fullName>
    </submittedName>
</protein>
<keyword evidence="4" id="KW-1185">Reference proteome</keyword>
<comment type="caution">
    <text evidence="3">The sequence shown here is derived from an EMBL/GenBank/DDBJ whole genome shotgun (WGS) entry which is preliminary data.</text>
</comment>
<evidence type="ECO:0000313" key="4">
    <source>
        <dbReference type="Proteomes" id="UP000444980"/>
    </source>
</evidence>
<reference evidence="4" key="1">
    <citation type="submission" date="2019-06" db="EMBL/GenBank/DDBJ databases">
        <title>Gordonia isolated from sludge of a wastewater treatment plant.</title>
        <authorList>
            <person name="Tamura T."/>
            <person name="Aoyama K."/>
            <person name="Kang Y."/>
            <person name="Saito S."/>
            <person name="Akiyama N."/>
            <person name="Yazawa K."/>
            <person name="Gonoi T."/>
            <person name="Mikami Y."/>
        </authorList>
    </citation>
    <scope>NUCLEOTIDE SEQUENCE [LARGE SCALE GENOMIC DNA]</scope>
    <source>
        <strain evidence="4">NBRC 107697</strain>
    </source>
</reference>
<proteinExistence type="predicted"/>
<dbReference type="Proteomes" id="UP000444980">
    <property type="component" value="Unassembled WGS sequence"/>
</dbReference>
<evidence type="ECO:0000313" key="3">
    <source>
        <dbReference type="EMBL" id="GED96899.1"/>
    </source>
</evidence>